<dbReference type="Gene3D" id="3.90.950.10">
    <property type="match status" value="1"/>
</dbReference>
<dbReference type="PIRSF" id="PIRSF006305">
    <property type="entry name" value="Maf"/>
    <property type="match status" value="1"/>
</dbReference>
<keyword evidence="2" id="KW-0378">Hydrolase</keyword>
<dbReference type="KEGG" id="apln:108739693"/>
<organism evidence="3 4">
    <name type="scientific">Agrilus planipennis</name>
    <name type="common">Emerald ash borer</name>
    <name type="synonym">Agrilus marcopoli</name>
    <dbReference type="NCBI Taxonomy" id="224129"/>
    <lineage>
        <taxon>Eukaryota</taxon>
        <taxon>Metazoa</taxon>
        <taxon>Ecdysozoa</taxon>
        <taxon>Arthropoda</taxon>
        <taxon>Hexapoda</taxon>
        <taxon>Insecta</taxon>
        <taxon>Pterygota</taxon>
        <taxon>Neoptera</taxon>
        <taxon>Endopterygota</taxon>
        <taxon>Coleoptera</taxon>
        <taxon>Polyphaga</taxon>
        <taxon>Elateriformia</taxon>
        <taxon>Buprestoidea</taxon>
        <taxon>Buprestidae</taxon>
        <taxon>Agrilinae</taxon>
        <taxon>Agrilus</taxon>
    </lineage>
</organism>
<dbReference type="FunCoup" id="A0A1W4WZD9">
    <property type="interactions" value="172"/>
</dbReference>
<dbReference type="GO" id="GO:0047429">
    <property type="term" value="F:nucleoside triphosphate diphosphatase activity"/>
    <property type="evidence" value="ECO:0007669"/>
    <property type="project" value="InterPro"/>
</dbReference>
<reference evidence="4" key="1">
    <citation type="submission" date="2025-08" db="UniProtKB">
        <authorList>
            <consortium name="RefSeq"/>
        </authorList>
    </citation>
    <scope>IDENTIFICATION</scope>
    <source>
        <tissue evidence="4">Entire body</tissue>
    </source>
</reference>
<dbReference type="SUPFAM" id="SSF52972">
    <property type="entry name" value="ITPase-like"/>
    <property type="match status" value="1"/>
</dbReference>
<protein>
    <submittedName>
        <fullName evidence="4">Uncharacterized protein LOC108739693</fullName>
    </submittedName>
</protein>
<dbReference type="InParanoid" id="A0A1W4WZD9"/>
<gene>
    <name evidence="4" type="primary">LOC108739693</name>
</gene>
<evidence type="ECO:0000256" key="2">
    <source>
        <dbReference type="ARBA" id="ARBA00022801"/>
    </source>
</evidence>
<dbReference type="InterPro" id="IPR029001">
    <property type="entry name" value="ITPase-like_fam"/>
</dbReference>
<dbReference type="AlphaFoldDB" id="A0A1W4WZD9"/>
<sequence length="205" mass="23161">MFKPLLQKLDGMRIILATSSKQRTKVLQDTGLKFEIVPSNFKEDLNPSEFSISDFVEQTALGKVRDVYEKLKLEIPKPDIIIGVDTVISFNGKVYGKPKGREDALDLVTKLTTINIPHMVYSGVVIFYRDNFFKFTEVTTVYMGRLSEQEIEAYINTGEPYGKAGGYAIQGLGSSFVERIDGDYNNVIGLPLYRLTQKLKEIMEV</sequence>
<dbReference type="Proteomes" id="UP000192223">
    <property type="component" value="Unplaced"/>
</dbReference>
<dbReference type="STRING" id="224129.A0A1W4WZD9"/>
<dbReference type="PANTHER" id="PTHR43213">
    <property type="entry name" value="BIFUNCTIONAL DTTP/UTP PYROPHOSPHATASE/METHYLTRANSFERASE PROTEIN-RELATED"/>
    <property type="match status" value="1"/>
</dbReference>
<dbReference type="CDD" id="cd00555">
    <property type="entry name" value="Maf"/>
    <property type="match status" value="1"/>
</dbReference>
<dbReference type="HAMAP" id="MF_00528">
    <property type="entry name" value="Maf"/>
    <property type="match status" value="1"/>
</dbReference>
<dbReference type="InterPro" id="IPR003697">
    <property type="entry name" value="Maf-like"/>
</dbReference>
<dbReference type="GeneID" id="108739693"/>
<evidence type="ECO:0000313" key="4">
    <source>
        <dbReference type="RefSeq" id="XP_018329209.1"/>
    </source>
</evidence>
<dbReference type="OrthoDB" id="10267058at2759"/>
<proteinExistence type="inferred from homology"/>
<name>A0A1W4WZD9_AGRPL</name>
<accession>A0A1W4WZD9</accession>
<evidence type="ECO:0000256" key="1">
    <source>
        <dbReference type="ARBA" id="ARBA00001968"/>
    </source>
</evidence>
<dbReference type="RefSeq" id="XP_018329209.1">
    <property type="nucleotide sequence ID" value="XM_018473707.1"/>
</dbReference>
<dbReference type="PANTHER" id="PTHR43213:SF5">
    <property type="entry name" value="BIFUNCTIONAL DTTP_UTP PYROPHOSPHATASE_METHYLTRANSFERASE PROTEIN-RELATED"/>
    <property type="match status" value="1"/>
</dbReference>
<dbReference type="Pfam" id="PF02545">
    <property type="entry name" value="Maf"/>
    <property type="match status" value="1"/>
</dbReference>
<dbReference type="NCBIfam" id="TIGR00172">
    <property type="entry name" value="maf"/>
    <property type="match status" value="1"/>
</dbReference>
<keyword evidence="3" id="KW-1185">Reference proteome</keyword>
<evidence type="ECO:0000313" key="3">
    <source>
        <dbReference type="Proteomes" id="UP000192223"/>
    </source>
</evidence>
<comment type="cofactor">
    <cofactor evidence="1">
        <name>a divalent metal cation</name>
        <dbReference type="ChEBI" id="CHEBI:60240"/>
    </cofactor>
</comment>